<proteinExistence type="predicted"/>
<feature type="compositionally biased region" description="Basic and acidic residues" evidence="1">
    <location>
        <begin position="113"/>
        <end position="126"/>
    </location>
</feature>
<dbReference type="EMBL" id="JARKIF010000004">
    <property type="protein sequence ID" value="KAJ7641696.1"/>
    <property type="molecule type" value="Genomic_DNA"/>
</dbReference>
<comment type="caution">
    <text evidence="2">The sequence shown here is derived from an EMBL/GenBank/DDBJ whole genome shotgun (WGS) entry which is preliminary data.</text>
</comment>
<protein>
    <submittedName>
        <fullName evidence="2">Uncharacterized protein</fullName>
    </submittedName>
</protein>
<feature type="region of interest" description="Disordered" evidence="1">
    <location>
        <begin position="222"/>
        <end position="311"/>
    </location>
</feature>
<feature type="compositionally biased region" description="Basic and acidic residues" evidence="1">
    <location>
        <begin position="293"/>
        <end position="311"/>
    </location>
</feature>
<sequence length="311" mass="34272">MLQKLFIAGPPDAPVYYWLPRDHLEYKTRNQDRFDLEAPASFDAPPLGVPYSAYVEGPGREVVRYNYDAHGRRYSTERLGQRPWFARCGSRRVHDEGPEAVVVHRRAPKSKRIKENEAQDDNDARIAKKRPAADLEAGGSTVSRRPGQRVKIANDESAPLHQTPLMHPKFYIAASSETPAKVYWRSMKNLGPEEWTSVPPQDASSVTFVDAPDGTTTATWYDGDGKMTAQTVLPGGPQEAPASEELDAPAPEASADANKENEPPTASRAPAHSGGKKHTRRAVPTGPTRQSGRLKDLKKQAEEAKSKSEAK</sequence>
<gene>
    <name evidence="2" type="ORF">FB45DRAFT_1022435</name>
</gene>
<evidence type="ECO:0000313" key="3">
    <source>
        <dbReference type="Proteomes" id="UP001221142"/>
    </source>
</evidence>
<name>A0AAD7C8E9_9AGAR</name>
<organism evidence="2 3">
    <name type="scientific">Roridomyces roridus</name>
    <dbReference type="NCBI Taxonomy" id="1738132"/>
    <lineage>
        <taxon>Eukaryota</taxon>
        <taxon>Fungi</taxon>
        <taxon>Dikarya</taxon>
        <taxon>Basidiomycota</taxon>
        <taxon>Agaricomycotina</taxon>
        <taxon>Agaricomycetes</taxon>
        <taxon>Agaricomycetidae</taxon>
        <taxon>Agaricales</taxon>
        <taxon>Marasmiineae</taxon>
        <taxon>Mycenaceae</taxon>
        <taxon>Roridomyces</taxon>
    </lineage>
</organism>
<evidence type="ECO:0000256" key="1">
    <source>
        <dbReference type="SAM" id="MobiDB-lite"/>
    </source>
</evidence>
<dbReference type="Proteomes" id="UP001221142">
    <property type="component" value="Unassembled WGS sequence"/>
</dbReference>
<evidence type="ECO:0000313" key="2">
    <source>
        <dbReference type="EMBL" id="KAJ7641696.1"/>
    </source>
</evidence>
<keyword evidence="3" id="KW-1185">Reference proteome</keyword>
<reference evidence="2" key="1">
    <citation type="submission" date="2023-03" db="EMBL/GenBank/DDBJ databases">
        <title>Massive genome expansion in bonnet fungi (Mycena s.s.) driven by repeated elements and novel gene families across ecological guilds.</title>
        <authorList>
            <consortium name="Lawrence Berkeley National Laboratory"/>
            <person name="Harder C.B."/>
            <person name="Miyauchi S."/>
            <person name="Viragh M."/>
            <person name="Kuo A."/>
            <person name="Thoen E."/>
            <person name="Andreopoulos B."/>
            <person name="Lu D."/>
            <person name="Skrede I."/>
            <person name="Drula E."/>
            <person name="Henrissat B."/>
            <person name="Morin E."/>
            <person name="Kohler A."/>
            <person name="Barry K."/>
            <person name="LaButti K."/>
            <person name="Morin E."/>
            <person name="Salamov A."/>
            <person name="Lipzen A."/>
            <person name="Mereny Z."/>
            <person name="Hegedus B."/>
            <person name="Baldrian P."/>
            <person name="Stursova M."/>
            <person name="Weitz H."/>
            <person name="Taylor A."/>
            <person name="Grigoriev I.V."/>
            <person name="Nagy L.G."/>
            <person name="Martin F."/>
            <person name="Kauserud H."/>
        </authorList>
    </citation>
    <scope>NUCLEOTIDE SEQUENCE</scope>
    <source>
        <strain evidence="2">9284</strain>
    </source>
</reference>
<feature type="region of interest" description="Disordered" evidence="1">
    <location>
        <begin position="108"/>
        <end position="146"/>
    </location>
</feature>
<dbReference type="AlphaFoldDB" id="A0AAD7C8E9"/>
<accession>A0AAD7C8E9</accession>